<dbReference type="AlphaFoldDB" id="A0ABD0JCQ6"/>
<name>A0ABD0JCQ6_9CAEN</name>
<organism evidence="1 2">
    <name type="scientific">Batillaria attramentaria</name>
    <dbReference type="NCBI Taxonomy" id="370345"/>
    <lineage>
        <taxon>Eukaryota</taxon>
        <taxon>Metazoa</taxon>
        <taxon>Spiralia</taxon>
        <taxon>Lophotrochozoa</taxon>
        <taxon>Mollusca</taxon>
        <taxon>Gastropoda</taxon>
        <taxon>Caenogastropoda</taxon>
        <taxon>Sorbeoconcha</taxon>
        <taxon>Cerithioidea</taxon>
        <taxon>Batillariidae</taxon>
        <taxon>Batillaria</taxon>
    </lineage>
</organism>
<accession>A0ABD0JCQ6</accession>
<comment type="caution">
    <text evidence="1">The sequence shown here is derived from an EMBL/GenBank/DDBJ whole genome shotgun (WGS) entry which is preliminary data.</text>
</comment>
<protein>
    <submittedName>
        <fullName evidence="1">Uncharacterized protein</fullName>
    </submittedName>
</protein>
<feature type="non-terminal residue" evidence="1">
    <location>
        <position position="84"/>
    </location>
</feature>
<keyword evidence="2" id="KW-1185">Reference proteome</keyword>
<evidence type="ECO:0000313" key="1">
    <source>
        <dbReference type="EMBL" id="KAK7469865.1"/>
    </source>
</evidence>
<proteinExistence type="predicted"/>
<evidence type="ECO:0000313" key="2">
    <source>
        <dbReference type="Proteomes" id="UP001519460"/>
    </source>
</evidence>
<gene>
    <name evidence="1" type="ORF">BaRGS_00036143</name>
</gene>
<sequence length="84" mass="9165">MTHTHRRSPGFVLMSAGSPRSDCLTQIFHSLFLREARVPLSICLNGTTTSTQQQLAGSVNTGCVQLTACPQTARTFAQKSDRNK</sequence>
<reference evidence="1 2" key="1">
    <citation type="journal article" date="2023" name="Sci. Data">
        <title>Genome assembly of the Korean intertidal mud-creeper Batillaria attramentaria.</title>
        <authorList>
            <person name="Patra A.K."/>
            <person name="Ho P.T."/>
            <person name="Jun S."/>
            <person name="Lee S.J."/>
            <person name="Kim Y."/>
            <person name="Won Y.J."/>
        </authorList>
    </citation>
    <scope>NUCLEOTIDE SEQUENCE [LARGE SCALE GENOMIC DNA]</scope>
    <source>
        <strain evidence="1">Wonlab-2016</strain>
    </source>
</reference>
<dbReference type="Proteomes" id="UP001519460">
    <property type="component" value="Unassembled WGS sequence"/>
</dbReference>
<dbReference type="EMBL" id="JACVVK020000501">
    <property type="protein sequence ID" value="KAK7469865.1"/>
    <property type="molecule type" value="Genomic_DNA"/>
</dbReference>